<dbReference type="Gene3D" id="2.60.40.2340">
    <property type="match status" value="2"/>
</dbReference>
<dbReference type="RefSeq" id="WP_296951436.1">
    <property type="nucleotide sequence ID" value="NZ_LT599021.1"/>
</dbReference>
<dbReference type="PROSITE" id="PS51257">
    <property type="entry name" value="PROKAR_LIPOPROTEIN"/>
    <property type="match status" value="1"/>
</dbReference>
<proteinExistence type="predicted"/>
<dbReference type="InterPro" id="IPR031325">
    <property type="entry name" value="RHS_repeat"/>
</dbReference>
<evidence type="ECO:0000259" key="2">
    <source>
        <dbReference type="Pfam" id="PF16410"/>
    </source>
</evidence>
<gene>
    <name evidence="3" type="ORF">KL86DYS2_13076</name>
</gene>
<evidence type="ECO:0000256" key="1">
    <source>
        <dbReference type="SAM" id="SignalP"/>
    </source>
</evidence>
<feature type="chain" id="PRO_5012690873" description="DUF5018 domain-containing protein" evidence="1">
    <location>
        <begin position="19"/>
        <end position="416"/>
    </location>
</feature>
<dbReference type="Pfam" id="PF16410">
    <property type="entry name" value="DUF5018"/>
    <property type="match status" value="1"/>
</dbReference>
<sequence>MGLKKILYLILLIATATACDDDTQSNIKEIRAFSVNAIEATIDQTNKTVSLTLPKGNDLKKIKPTIKVSPKSSVSPNSDMELDFTNPVKYTVTAEDGSRQEYLVTITTAKSSDKYILVFKIGQNSGDVDWQKNTVDAEVPVDTDWAKITPTITVSEGATIYPASGTEVDFTNPVKYTVTAEDGSKVEYVVTIYDAISRATTVAVATMIETVDKESTRYYFSYNWAREIQEYATGHSAPRLITKFIYDKGKVSEILITEENEPEAISVISDLNVTYPDNNTVNLTDKATNAVSKIKLNDWGKVTEYTKSNGDTEKFEYDKQGNIIKYTHANGDFETMTFENRNGPFKDSFKQQWLSLFTVSPTKANPQQITTVTTYTKDGQLKETINYKNQYNITYNLYHYSYTSEGIKTSVSFFYE</sequence>
<dbReference type="AlphaFoldDB" id="A0A212K5S7"/>
<protein>
    <recommendedName>
        <fullName evidence="2">DUF5018 domain-containing protein</fullName>
    </recommendedName>
</protein>
<feature type="domain" description="DUF5018" evidence="2">
    <location>
        <begin position="22"/>
        <end position="106"/>
    </location>
</feature>
<reference evidence="3" key="1">
    <citation type="submission" date="2016-04" db="EMBL/GenBank/DDBJ databases">
        <authorList>
            <person name="Evans L.H."/>
            <person name="Alamgir A."/>
            <person name="Owens N."/>
            <person name="Weber N.D."/>
            <person name="Virtaneva K."/>
            <person name="Barbian K."/>
            <person name="Babar A."/>
            <person name="Rosenke K."/>
        </authorList>
    </citation>
    <scope>NUCLEOTIDE SEQUENCE</scope>
    <source>
        <strain evidence="3">86-2</strain>
    </source>
</reference>
<name>A0A212K5S7_9BACT</name>
<accession>A0A212K5S7</accession>
<dbReference type="EMBL" id="FLUL01000001">
    <property type="protein sequence ID" value="SBW06968.1"/>
    <property type="molecule type" value="Genomic_DNA"/>
</dbReference>
<evidence type="ECO:0000313" key="3">
    <source>
        <dbReference type="EMBL" id="SBW06968.1"/>
    </source>
</evidence>
<dbReference type="InterPro" id="IPR032186">
    <property type="entry name" value="DUF5018"/>
</dbReference>
<feature type="signal peptide" evidence="1">
    <location>
        <begin position="1"/>
        <end position="18"/>
    </location>
</feature>
<dbReference type="Pfam" id="PF05593">
    <property type="entry name" value="RHS_repeat"/>
    <property type="match status" value="1"/>
</dbReference>
<organism evidence="3">
    <name type="scientific">uncultured Dysgonomonas sp</name>
    <dbReference type="NCBI Taxonomy" id="206096"/>
    <lineage>
        <taxon>Bacteria</taxon>
        <taxon>Pseudomonadati</taxon>
        <taxon>Bacteroidota</taxon>
        <taxon>Bacteroidia</taxon>
        <taxon>Bacteroidales</taxon>
        <taxon>Dysgonomonadaceae</taxon>
        <taxon>Dysgonomonas</taxon>
        <taxon>environmental samples</taxon>
    </lineage>
</organism>
<keyword evidence="1" id="KW-0732">Signal</keyword>